<feature type="domain" description="ABC transporter" evidence="9">
    <location>
        <begin position="6"/>
        <end position="242"/>
    </location>
</feature>
<dbReference type="InterPro" id="IPR003439">
    <property type="entry name" value="ABC_transporter-like_ATP-bd"/>
</dbReference>
<dbReference type="PROSITE" id="PS50893">
    <property type="entry name" value="ABC_TRANSPORTER_2"/>
    <property type="match status" value="2"/>
</dbReference>
<comment type="subcellular location">
    <subcellularLocation>
        <location evidence="1">Cell membrane</location>
        <topology evidence="1">Peripheral membrane protein</topology>
    </subcellularLocation>
</comment>
<dbReference type="Proteomes" id="UP000070366">
    <property type="component" value="Unassembled WGS sequence"/>
</dbReference>
<dbReference type="PANTHER" id="PTHR43790:SF9">
    <property type="entry name" value="GALACTOFURANOSE TRANSPORTER ATP-BINDING PROTEIN YTFR"/>
    <property type="match status" value="1"/>
</dbReference>
<keyword evidence="4" id="KW-0677">Repeat</keyword>
<keyword evidence="8" id="KW-0472">Membrane</keyword>
<dbReference type="PATRIC" id="fig|626937.4.peg.1421"/>
<dbReference type="Gene3D" id="3.40.50.300">
    <property type="entry name" value="P-loop containing nucleotide triphosphate hydrolases"/>
    <property type="match status" value="2"/>
</dbReference>
<dbReference type="CDD" id="cd03215">
    <property type="entry name" value="ABC_Carb_Monos_II"/>
    <property type="match status" value="1"/>
</dbReference>
<dbReference type="OrthoDB" id="9771863at2"/>
<feature type="domain" description="ABC transporter" evidence="9">
    <location>
        <begin position="256"/>
        <end position="496"/>
    </location>
</feature>
<comment type="caution">
    <text evidence="10">The sequence shown here is derived from an EMBL/GenBank/DDBJ whole genome shotgun (WGS) entry which is preliminary data.</text>
</comment>
<dbReference type="RefSeq" id="WP_066521213.1">
    <property type="nucleotide sequence ID" value="NZ_CABMOF010000004.1"/>
</dbReference>
<keyword evidence="3" id="KW-1003">Cell membrane</keyword>
<keyword evidence="7" id="KW-1278">Translocase</keyword>
<dbReference type="SMART" id="SM00382">
    <property type="entry name" value="AAA"/>
    <property type="match status" value="2"/>
</dbReference>
<dbReference type="PROSITE" id="PS00211">
    <property type="entry name" value="ABC_TRANSPORTER_1"/>
    <property type="match status" value="1"/>
</dbReference>
<dbReference type="InterPro" id="IPR050107">
    <property type="entry name" value="ABC_carbohydrate_import_ATPase"/>
</dbReference>
<keyword evidence="5" id="KW-0547">Nucleotide-binding</keyword>
<protein>
    <submittedName>
        <fullName evidence="10">Putative sugar ABC transporter, ATP binding protein</fullName>
    </submittedName>
</protein>
<dbReference type="Pfam" id="PF00005">
    <property type="entry name" value="ABC_tran"/>
    <property type="match status" value="2"/>
</dbReference>
<evidence type="ECO:0000259" key="9">
    <source>
        <dbReference type="PROSITE" id="PS50893"/>
    </source>
</evidence>
<evidence type="ECO:0000313" key="11">
    <source>
        <dbReference type="Proteomes" id="UP000070366"/>
    </source>
</evidence>
<organism evidence="10 11">
    <name type="scientific">Christensenella minuta</name>
    <dbReference type="NCBI Taxonomy" id="626937"/>
    <lineage>
        <taxon>Bacteria</taxon>
        <taxon>Bacillati</taxon>
        <taxon>Bacillota</taxon>
        <taxon>Clostridia</taxon>
        <taxon>Christensenellales</taxon>
        <taxon>Christensenellaceae</taxon>
        <taxon>Christensenella</taxon>
    </lineage>
</organism>
<dbReference type="FunFam" id="3.40.50.300:FF:000127">
    <property type="entry name" value="Ribose import ATP-binding protein RbsA"/>
    <property type="match status" value="1"/>
</dbReference>
<dbReference type="PANTHER" id="PTHR43790">
    <property type="entry name" value="CARBOHYDRATE TRANSPORT ATP-BINDING PROTEIN MG119-RELATED"/>
    <property type="match status" value="1"/>
</dbReference>
<keyword evidence="2" id="KW-0813">Transport</keyword>
<dbReference type="CDD" id="cd03216">
    <property type="entry name" value="ABC_Carb_Monos_I"/>
    <property type="match status" value="1"/>
</dbReference>
<dbReference type="EMBL" id="LSZW01000057">
    <property type="protein sequence ID" value="KXK65716.1"/>
    <property type="molecule type" value="Genomic_DNA"/>
</dbReference>
<sequence length="496" mass="54900">MNETILRMESIVKSFPGVKALQDVDFELRAGEVHALLGENGAGKSTLMKCLSGVYPADSGKITLFGEKIAINTVNDAMDHGISMIHQEFALSEQLSVADNIFMGREPVGKFGLTDRKALYTKAQELIDKVGGNISAYSLVGMISTAQKQMVEIAKALSMNVKIIIMDEPTAVLSNREVDALFHLIGTLKAEGISIVYISHRMEEIFRICDRITVLRDGAKIDTLEAKKTTNEQLINMMVGRKLEEYYTRTEHEIGGTLMEVCNITRLDEKVRNASFELRKGEIIGFAGLVGSGRTELMKVIFGIDKAAAGQIKINHRDVRIKHVRDAMKLGIGFVSEDRKLEGLFLERDVEFNITIGVLDKFLSAFNLNRQKEDEIAGKYVDMLSIKASSIQQKTLNLSGGNQQKVVLSKWLAISPDILILDEPTRGVDVGAKAEIYALIDQLVQSGVSIIMVSSEMPELINMSDRIYVMCNGEIKACLDKDELEQNTILKYALGV</sequence>
<dbReference type="GO" id="GO:0016887">
    <property type="term" value="F:ATP hydrolysis activity"/>
    <property type="evidence" value="ECO:0007669"/>
    <property type="project" value="InterPro"/>
</dbReference>
<dbReference type="SUPFAM" id="SSF52540">
    <property type="entry name" value="P-loop containing nucleoside triphosphate hydrolases"/>
    <property type="match status" value="2"/>
</dbReference>
<evidence type="ECO:0000256" key="8">
    <source>
        <dbReference type="ARBA" id="ARBA00023136"/>
    </source>
</evidence>
<keyword evidence="6" id="KW-0067">ATP-binding</keyword>
<evidence type="ECO:0000256" key="1">
    <source>
        <dbReference type="ARBA" id="ARBA00004202"/>
    </source>
</evidence>
<accession>A0A136Q590</accession>
<dbReference type="InterPro" id="IPR027417">
    <property type="entry name" value="P-loop_NTPase"/>
</dbReference>
<dbReference type="InterPro" id="IPR003593">
    <property type="entry name" value="AAA+_ATPase"/>
</dbReference>
<evidence type="ECO:0000313" key="10">
    <source>
        <dbReference type="EMBL" id="KXK65716.1"/>
    </source>
</evidence>
<dbReference type="AlphaFoldDB" id="A0A136Q590"/>
<dbReference type="KEGG" id="cmiu:B1H56_11965"/>
<dbReference type="GO" id="GO:0005886">
    <property type="term" value="C:plasma membrane"/>
    <property type="evidence" value="ECO:0007669"/>
    <property type="project" value="UniProtKB-SubCell"/>
</dbReference>
<gene>
    <name evidence="10" type="ORF">HMPREF3293_01438</name>
</gene>
<proteinExistence type="predicted"/>
<dbReference type="STRING" id="626937.HMPREF3293_01438"/>
<evidence type="ECO:0000256" key="3">
    <source>
        <dbReference type="ARBA" id="ARBA00022475"/>
    </source>
</evidence>
<evidence type="ECO:0000256" key="5">
    <source>
        <dbReference type="ARBA" id="ARBA00022741"/>
    </source>
</evidence>
<dbReference type="InterPro" id="IPR017871">
    <property type="entry name" value="ABC_transporter-like_CS"/>
</dbReference>
<name>A0A136Q590_9FIRM</name>
<reference evidence="10 11" key="1">
    <citation type="submission" date="2016-02" db="EMBL/GenBank/DDBJ databases">
        <authorList>
            <person name="Wen L."/>
            <person name="He K."/>
            <person name="Yang H."/>
        </authorList>
    </citation>
    <scope>NUCLEOTIDE SEQUENCE [LARGE SCALE GENOMIC DNA]</scope>
    <source>
        <strain evidence="10 11">DSM 22607</strain>
    </source>
</reference>
<evidence type="ECO:0000256" key="7">
    <source>
        <dbReference type="ARBA" id="ARBA00022967"/>
    </source>
</evidence>
<evidence type="ECO:0000256" key="2">
    <source>
        <dbReference type="ARBA" id="ARBA00022448"/>
    </source>
</evidence>
<evidence type="ECO:0000256" key="6">
    <source>
        <dbReference type="ARBA" id="ARBA00022840"/>
    </source>
</evidence>
<evidence type="ECO:0000256" key="4">
    <source>
        <dbReference type="ARBA" id="ARBA00022737"/>
    </source>
</evidence>
<dbReference type="GO" id="GO:0005524">
    <property type="term" value="F:ATP binding"/>
    <property type="evidence" value="ECO:0007669"/>
    <property type="project" value="UniProtKB-KW"/>
</dbReference>
<keyword evidence="11" id="KW-1185">Reference proteome</keyword>